<keyword evidence="2" id="KW-0479">Metal-binding</keyword>
<reference evidence="4" key="1">
    <citation type="submission" date="2020-06" db="EMBL/GenBank/DDBJ databases">
        <title>Legume-microbial interactions unlock mineral nutrients during tropical forest succession.</title>
        <authorList>
            <person name="Epihov D.Z."/>
        </authorList>
    </citation>
    <scope>NUCLEOTIDE SEQUENCE [LARGE SCALE GENOMIC DNA]</scope>
    <source>
        <strain evidence="4">Pan2503</strain>
    </source>
</reference>
<evidence type="ECO:0000313" key="5">
    <source>
        <dbReference type="Proteomes" id="UP000567293"/>
    </source>
</evidence>
<evidence type="ECO:0000256" key="1">
    <source>
        <dbReference type="ARBA" id="ARBA00010211"/>
    </source>
</evidence>
<dbReference type="PANTHER" id="PTHR42796">
    <property type="entry name" value="FUMARYLACETOACETATE HYDROLASE DOMAIN-CONTAINING PROTEIN 2A-RELATED"/>
    <property type="match status" value="1"/>
</dbReference>
<name>A0A7V8NRR6_9BACT</name>
<protein>
    <submittedName>
        <fullName evidence="4">Fumarylacetoacetate hydrolase family protein</fullName>
    </submittedName>
</protein>
<dbReference type="SUPFAM" id="SSF56529">
    <property type="entry name" value="FAH"/>
    <property type="match status" value="1"/>
</dbReference>
<dbReference type="AlphaFoldDB" id="A0A7V8NRR6"/>
<keyword evidence="4" id="KW-0378">Hydrolase</keyword>
<organism evidence="4 5">
    <name type="scientific">Candidatus Acidiferrum panamense</name>
    <dbReference type="NCBI Taxonomy" id="2741543"/>
    <lineage>
        <taxon>Bacteria</taxon>
        <taxon>Pseudomonadati</taxon>
        <taxon>Acidobacteriota</taxon>
        <taxon>Terriglobia</taxon>
        <taxon>Candidatus Acidiferrales</taxon>
        <taxon>Candidatus Acidiferrum</taxon>
    </lineage>
</organism>
<dbReference type="FunFam" id="3.90.850.10:FF:000002">
    <property type="entry name" value="2-hydroxyhepta-2,4-diene-1,7-dioate isomerase"/>
    <property type="match status" value="1"/>
</dbReference>
<feature type="domain" description="Fumarylacetoacetase-like C-terminal" evidence="3">
    <location>
        <begin position="56"/>
        <end position="263"/>
    </location>
</feature>
<dbReference type="Pfam" id="PF01557">
    <property type="entry name" value="FAA_hydrolase"/>
    <property type="match status" value="1"/>
</dbReference>
<dbReference type="GO" id="GO:0019752">
    <property type="term" value="P:carboxylic acid metabolic process"/>
    <property type="evidence" value="ECO:0007669"/>
    <property type="project" value="UniProtKB-ARBA"/>
</dbReference>
<comment type="similarity">
    <text evidence="1">Belongs to the FAH family.</text>
</comment>
<dbReference type="GO" id="GO:0046872">
    <property type="term" value="F:metal ion binding"/>
    <property type="evidence" value="ECO:0007669"/>
    <property type="project" value="UniProtKB-KW"/>
</dbReference>
<dbReference type="PANTHER" id="PTHR42796:SF4">
    <property type="entry name" value="FUMARYLACETOACETATE HYDROLASE DOMAIN-CONTAINING PROTEIN 2A"/>
    <property type="match status" value="1"/>
</dbReference>
<dbReference type="InterPro" id="IPR051121">
    <property type="entry name" value="FAH"/>
</dbReference>
<dbReference type="GO" id="GO:0016853">
    <property type="term" value="F:isomerase activity"/>
    <property type="evidence" value="ECO:0007669"/>
    <property type="project" value="UniProtKB-ARBA"/>
</dbReference>
<proteinExistence type="inferred from homology"/>
<dbReference type="EMBL" id="JACDQQ010001469">
    <property type="protein sequence ID" value="MBA0086349.1"/>
    <property type="molecule type" value="Genomic_DNA"/>
</dbReference>
<evidence type="ECO:0000313" key="4">
    <source>
        <dbReference type="EMBL" id="MBA0086349.1"/>
    </source>
</evidence>
<gene>
    <name evidence="4" type="ORF">HRJ53_15315</name>
</gene>
<comment type="caution">
    <text evidence="4">The sequence shown here is derived from an EMBL/GenBank/DDBJ whole genome shotgun (WGS) entry which is preliminary data.</text>
</comment>
<accession>A0A7V8NRR6</accession>
<dbReference type="Proteomes" id="UP000567293">
    <property type="component" value="Unassembled WGS sequence"/>
</dbReference>
<dbReference type="Gene3D" id="3.90.850.10">
    <property type="entry name" value="Fumarylacetoacetase-like, C-terminal domain"/>
    <property type="match status" value="1"/>
</dbReference>
<dbReference type="GO" id="GO:0016787">
    <property type="term" value="F:hydrolase activity"/>
    <property type="evidence" value="ECO:0007669"/>
    <property type="project" value="UniProtKB-KW"/>
</dbReference>
<evidence type="ECO:0000256" key="2">
    <source>
        <dbReference type="ARBA" id="ARBA00022723"/>
    </source>
</evidence>
<dbReference type="InterPro" id="IPR011234">
    <property type="entry name" value="Fumarylacetoacetase-like_C"/>
</dbReference>
<evidence type="ECO:0000259" key="3">
    <source>
        <dbReference type="Pfam" id="PF01557"/>
    </source>
</evidence>
<dbReference type="InterPro" id="IPR036663">
    <property type="entry name" value="Fumarylacetoacetase_C_sf"/>
</dbReference>
<sequence length="268" mass="29020">MKVIRYEDPSGKIHHAVERQDAGPLRVEGDPLHGFQVTGETAIIGKILAPVVPTMIWCIGKNYRRHADEVGMGVDEYPEVFAKGANAVQDPGQPIRFPERAKSSEIDYEGELVVVIGRACKDVTRQQALDYVAGYTCGDDVSARDWQLKTGGSQWCRGKSFDTFAPLGPCLVTRDSLADPGGLRIQTQVNGRIMQDANTRDMIHDVPALIEFLSQSTTLLAGTVIFTGTPSGVGMAQNPPLWLKDGDVVSVTIDKIGTLTNRVCGPNG</sequence>
<keyword evidence="5" id="KW-1185">Reference proteome</keyword>